<organism evidence="1 2">
    <name type="scientific">[Mycobacterium] wendilense</name>
    <dbReference type="NCBI Taxonomy" id="3064284"/>
    <lineage>
        <taxon>Bacteria</taxon>
        <taxon>Bacillati</taxon>
        <taxon>Actinomycetota</taxon>
        <taxon>Actinomycetes</taxon>
        <taxon>Mycobacteriales</taxon>
        <taxon>Mycobacteriaceae</taxon>
        <taxon>Mycolicibacter</taxon>
    </lineage>
</organism>
<reference evidence="1 2" key="1">
    <citation type="submission" date="2023-08" db="EMBL/GenBank/DDBJ databases">
        <authorList>
            <person name="Folkvardsen B D."/>
            <person name="Norman A."/>
        </authorList>
    </citation>
    <scope>NUCLEOTIDE SEQUENCE [LARGE SCALE GENOMIC DNA]</scope>
    <source>
        <strain evidence="1 2">Mu0050</strain>
    </source>
</reference>
<dbReference type="RefSeq" id="WP_316509907.1">
    <property type="nucleotide sequence ID" value="NZ_OY726395.1"/>
</dbReference>
<evidence type="ECO:0000313" key="2">
    <source>
        <dbReference type="Proteomes" id="UP001190466"/>
    </source>
</evidence>
<gene>
    <name evidence="1" type="ORF">MU0050_002490</name>
</gene>
<sequence length="185" mass="19635">MPTTSMLRPATPGRDDARWLTDRWVEDPPLGTDMAKLAGRLNPVLTAEVTSPGVAHGADFETILVAALGCAIARTVGPGSLAMVLDGEAAQRSIRLQCRDLRGADATHPAAVVAPGAGAGAVRVSYRSCVAGTTAPVGHLLALHARRGADVIYLNWWYDTRSFDRHTIEEFDEQLPLALIEVVSG</sequence>
<protein>
    <recommendedName>
        <fullName evidence="3">Polyketide synthase</fullName>
    </recommendedName>
</protein>
<name>A0ABM9MEC4_9MYCO</name>
<dbReference type="EMBL" id="OY726395">
    <property type="protein sequence ID" value="CAJ1583204.1"/>
    <property type="molecule type" value="Genomic_DNA"/>
</dbReference>
<accession>A0ABM9MEC4</accession>
<evidence type="ECO:0000313" key="1">
    <source>
        <dbReference type="EMBL" id="CAJ1583204.1"/>
    </source>
</evidence>
<keyword evidence="2" id="KW-1185">Reference proteome</keyword>
<proteinExistence type="predicted"/>
<evidence type="ECO:0008006" key="3">
    <source>
        <dbReference type="Google" id="ProtNLM"/>
    </source>
</evidence>
<dbReference type="Proteomes" id="UP001190466">
    <property type="component" value="Chromosome"/>
</dbReference>